<proteinExistence type="predicted"/>
<evidence type="ECO:0000256" key="3">
    <source>
        <dbReference type="ARBA" id="ARBA00022989"/>
    </source>
</evidence>
<keyword evidence="9" id="KW-1185">Reference proteome</keyword>
<feature type="transmembrane region" description="Helical" evidence="6">
    <location>
        <begin position="434"/>
        <end position="466"/>
    </location>
</feature>
<dbReference type="OrthoDB" id="288203at2759"/>
<reference evidence="8" key="1">
    <citation type="submission" date="2020-10" db="EMBL/GenBank/DDBJ databases">
        <authorList>
            <person name="Kikuchi T."/>
        </authorList>
    </citation>
    <scope>NUCLEOTIDE SEQUENCE</scope>
    <source>
        <strain evidence="8">NKZ352</strain>
    </source>
</reference>
<comment type="caution">
    <text evidence="8">The sequence shown here is derived from an EMBL/GenBank/DDBJ whole genome shotgun (WGS) entry which is preliminary data.</text>
</comment>
<sequence>MNKTGRDGPANNCSTKVSKSERSGLLPTVTFKMPKKIVKKSRSQKFLDVVFSLIPILGWLPKYKLKDNLVYDAIGGMTVGIMSVPQGMAYATLVGLPPANGLYTSLFPPIIYMIFGTSRHVSLGVFAVVSLLTGSCNIRVTEIIAQERNITVSFDDPQITAISVSIVTSLALLVGIIQITMGLARLDFLTTYLSEQIVQGFMTGAAFHVFTAQINKILGVPLPRRNGFGKFFFMYYDFAMRLINDQQNNYTIIASVVCLILLFSAKQWIGPLCAKCCKIPIPIDLFVVIFGTLISHMLHFSTKFGIKVVGNIPTGIPAPAVPDITLFHYFVSDAFALAIIILVVTISMGKQFALKHSYEIDVRQEFFALGIVETVSSFLPCWPSSTALARTLVYEAAGTKTQCFLACIVIVALKGMFMQLQQISFLWKRSKLDCAVFMITLVATVVSDILPGLLIGTVAGALLVFYRFQA</sequence>
<feature type="transmembrane region" description="Helical" evidence="6">
    <location>
        <begin position="281"/>
        <end position="306"/>
    </location>
</feature>
<accession>A0A8S1HFM5</accession>
<keyword evidence="4 6" id="KW-0472">Membrane</keyword>
<gene>
    <name evidence="8" type="ORF">CAUJ_LOCUS8997</name>
</gene>
<evidence type="ECO:0000313" key="9">
    <source>
        <dbReference type="Proteomes" id="UP000835052"/>
    </source>
</evidence>
<evidence type="ECO:0000256" key="4">
    <source>
        <dbReference type="ARBA" id="ARBA00023136"/>
    </source>
</evidence>
<dbReference type="InterPro" id="IPR011547">
    <property type="entry name" value="SLC26A/SulP_dom"/>
</dbReference>
<dbReference type="Proteomes" id="UP000835052">
    <property type="component" value="Unassembled WGS sequence"/>
</dbReference>
<feature type="transmembrane region" description="Helical" evidence="6">
    <location>
        <begin position="326"/>
        <end position="346"/>
    </location>
</feature>
<evidence type="ECO:0000256" key="5">
    <source>
        <dbReference type="SAM" id="MobiDB-lite"/>
    </source>
</evidence>
<dbReference type="Pfam" id="PF00916">
    <property type="entry name" value="Sulfate_transp"/>
    <property type="match status" value="1"/>
</dbReference>
<comment type="subcellular location">
    <subcellularLocation>
        <location evidence="1">Membrane</location>
        <topology evidence="1">Multi-pass membrane protein</topology>
    </subcellularLocation>
</comment>
<organism evidence="8 9">
    <name type="scientific">Caenorhabditis auriculariae</name>
    <dbReference type="NCBI Taxonomy" id="2777116"/>
    <lineage>
        <taxon>Eukaryota</taxon>
        <taxon>Metazoa</taxon>
        <taxon>Ecdysozoa</taxon>
        <taxon>Nematoda</taxon>
        <taxon>Chromadorea</taxon>
        <taxon>Rhabditida</taxon>
        <taxon>Rhabditina</taxon>
        <taxon>Rhabditomorpha</taxon>
        <taxon>Rhabditoidea</taxon>
        <taxon>Rhabditidae</taxon>
        <taxon>Peloderinae</taxon>
        <taxon>Caenorhabditis</taxon>
    </lineage>
</organism>
<protein>
    <recommendedName>
        <fullName evidence="7">SLC26A/SulP transporter domain-containing protein</fullName>
    </recommendedName>
</protein>
<feature type="transmembrane region" description="Helical" evidence="6">
    <location>
        <begin position="250"/>
        <end position="269"/>
    </location>
</feature>
<keyword evidence="3 6" id="KW-1133">Transmembrane helix</keyword>
<evidence type="ECO:0000256" key="1">
    <source>
        <dbReference type="ARBA" id="ARBA00004141"/>
    </source>
</evidence>
<feature type="domain" description="SLC26A/SulP transporter" evidence="7">
    <location>
        <begin position="71"/>
        <end position="402"/>
    </location>
</feature>
<dbReference type="InterPro" id="IPR001902">
    <property type="entry name" value="SLC26A/SulP_fam"/>
</dbReference>
<dbReference type="AlphaFoldDB" id="A0A8S1HFM5"/>
<keyword evidence="2 6" id="KW-0812">Transmembrane</keyword>
<dbReference type="PANTHER" id="PTHR11814">
    <property type="entry name" value="SULFATE TRANSPORTER"/>
    <property type="match status" value="1"/>
</dbReference>
<feature type="transmembrane region" description="Helical" evidence="6">
    <location>
        <begin position="110"/>
        <end position="138"/>
    </location>
</feature>
<evidence type="ECO:0000313" key="8">
    <source>
        <dbReference type="EMBL" id="CAD6193078.1"/>
    </source>
</evidence>
<evidence type="ECO:0000259" key="7">
    <source>
        <dbReference type="Pfam" id="PF00916"/>
    </source>
</evidence>
<name>A0A8S1HFM5_9PELO</name>
<dbReference type="GO" id="GO:0016020">
    <property type="term" value="C:membrane"/>
    <property type="evidence" value="ECO:0007669"/>
    <property type="project" value="UniProtKB-SubCell"/>
</dbReference>
<dbReference type="GO" id="GO:0055085">
    <property type="term" value="P:transmembrane transport"/>
    <property type="evidence" value="ECO:0007669"/>
    <property type="project" value="InterPro"/>
</dbReference>
<dbReference type="EMBL" id="CAJGYM010000032">
    <property type="protein sequence ID" value="CAD6193078.1"/>
    <property type="molecule type" value="Genomic_DNA"/>
</dbReference>
<evidence type="ECO:0000256" key="6">
    <source>
        <dbReference type="SAM" id="Phobius"/>
    </source>
</evidence>
<feature type="transmembrane region" description="Helical" evidence="6">
    <location>
        <begin position="159"/>
        <end position="184"/>
    </location>
</feature>
<evidence type="ECO:0000256" key="2">
    <source>
        <dbReference type="ARBA" id="ARBA00022692"/>
    </source>
</evidence>
<feature type="region of interest" description="Disordered" evidence="5">
    <location>
        <begin position="1"/>
        <end position="21"/>
    </location>
</feature>